<dbReference type="GO" id="GO:0005681">
    <property type="term" value="C:spliceosomal complex"/>
    <property type="evidence" value="ECO:0007669"/>
    <property type="project" value="UniProtKB-KW"/>
</dbReference>
<feature type="region of interest" description="Disordered" evidence="11">
    <location>
        <begin position="244"/>
        <end position="333"/>
    </location>
</feature>
<comment type="similarity">
    <text evidence="3">Belongs to the TSSC4 family.</text>
</comment>
<dbReference type="EMBL" id="CP144695">
    <property type="protein sequence ID" value="WVZ05247.1"/>
    <property type="molecule type" value="Genomic_DNA"/>
</dbReference>
<evidence type="ECO:0000256" key="8">
    <source>
        <dbReference type="ARBA" id="ARBA00023242"/>
    </source>
</evidence>
<evidence type="ECO:0000256" key="9">
    <source>
        <dbReference type="ARBA" id="ARBA00035304"/>
    </source>
</evidence>
<dbReference type="PANTHER" id="PTHR13445">
    <property type="entry name" value="TUMOR SUPPRESSING SUBTRANSFERABLE CANDIDATE 4 TSSC4"/>
    <property type="match status" value="1"/>
</dbReference>
<evidence type="ECO:0000256" key="5">
    <source>
        <dbReference type="ARBA" id="ARBA00022664"/>
    </source>
</evidence>
<dbReference type="GO" id="GO:0005737">
    <property type="term" value="C:cytoplasm"/>
    <property type="evidence" value="ECO:0007669"/>
    <property type="project" value="UniProtKB-SubCell"/>
</dbReference>
<keyword evidence="8" id="KW-0539">Nucleus</keyword>
<dbReference type="InterPro" id="IPR029338">
    <property type="entry name" value="TSSC4"/>
</dbReference>
<feature type="compositionally biased region" description="Acidic residues" evidence="11">
    <location>
        <begin position="99"/>
        <end position="113"/>
    </location>
</feature>
<feature type="compositionally biased region" description="Polar residues" evidence="11">
    <location>
        <begin position="318"/>
        <end position="327"/>
    </location>
</feature>
<dbReference type="PANTHER" id="PTHR13445:SF3">
    <property type="entry name" value="U5 SMALL NUCLEAR RIBONUCLEOPROTEIN TSSC4"/>
    <property type="match status" value="1"/>
</dbReference>
<evidence type="ECO:0000256" key="2">
    <source>
        <dbReference type="ARBA" id="ARBA00004496"/>
    </source>
</evidence>
<proteinExistence type="inferred from homology"/>
<feature type="compositionally biased region" description="Polar residues" evidence="11">
    <location>
        <begin position="80"/>
        <end position="96"/>
    </location>
</feature>
<gene>
    <name evidence="12" type="ORF">V8G54_018593</name>
</gene>
<protein>
    <recommendedName>
        <fullName evidence="9">U5 small nuclear ribonucleoprotein TSSC4</fullName>
    </recommendedName>
</protein>
<dbReference type="AlphaFoldDB" id="A0AAQ3N8Z8"/>
<comment type="subcellular location">
    <subcellularLocation>
        <location evidence="2">Cytoplasm</location>
    </subcellularLocation>
    <subcellularLocation>
        <location evidence="1">Nucleus</location>
    </subcellularLocation>
</comment>
<evidence type="ECO:0000256" key="10">
    <source>
        <dbReference type="ARBA" id="ARBA00045970"/>
    </source>
</evidence>
<keyword evidence="13" id="KW-1185">Reference proteome</keyword>
<keyword evidence="4" id="KW-0963">Cytoplasm</keyword>
<dbReference type="GO" id="GO:0008380">
    <property type="term" value="P:RNA splicing"/>
    <property type="evidence" value="ECO:0007669"/>
    <property type="project" value="UniProtKB-KW"/>
</dbReference>
<evidence type="ECO:0000256" key="7">
    <source>
        <dbReference type="ARBA" id="ARBA00023187"/>
    </source>
</evidence>
<evidence type="ECO:0000256" key="6">
    <source>
        <dbReference type="ARBA" id="ARBA00022728"/>
    </source>
</evidence>
<evidence type="ECO:0000256" key="4">
    <source>
        <dbReference type="ARBA" id="ARBA00022490"/>
    </source>
</evidence>
<evidence type="ECO:0000256" key="3">
    <source>
        <dbReference type="ARBA" id="ARBA00010362"/>
    </source>
</evidence>
<keyword evidence="5" id="KW-0507">mRNA processing</keyword>
<dbReference type="GO" id="GO:0006397">
    <property type="term" value="P:mRNA processing"/>
    <property type="evidence" value="ECO:0007669"/>
    <property type="project" value="UniProtKB-KW"/>
</dbReference>
<organism evidence="12 13">
    <name type="scientific">Vigna mungo</name>
    <name type="common">Black gram</name>
    <name type="synonym">Phaseolus mungo</name>
    <dbReference type="NCBI Taxonomy" id="3915"/>
    <lineage>
        <taxon>Eukaryota</taxon>
        <taxon>Viridiplantae</taxon>
        <taxon>Streptophyta</taxon>
        <taxon>Embryophyta</taxon>
        <taxon>Tracheophyta</taxon>
        <taxon>Spermatophyta</taxon>
        <taxon>Magnoliopsida</taxon>
        <taxon>eudicotyledons</taxon>
        <taxon>Gunneridae</taxon>
        <taxon>Pentapetalae</taxon>
        <taxon>rosids</taxon>
        <taxon>fabids</taxon>
        <taxon>Fabales</taxon>
        <taxon>Fabaceae</taxon>
        <taxon>Papilionoideae</taxon>
        <taxon>50 kb inversion clade</taxon>
        <taxon>NPAAA clade</taxon>
        <taxon>indigoferoid/millettioid clade</taxon>
        <taxon>Phaseoleae</taxon>
        <taxon>Vigna</taxon>
    </lineage>
</organism>
<keyword evidence="7" id="KW-0508">mRNA splicing</keyword>
<feature type="compositionally biased region" description="Basic and acidic residues" evidence="11">
    <location>
        <begin position="267"/>
        <end position="285"/>
    </location>
</feature>
<feature type="compositionally biased region" description="Acidic residues" evidence="11">
    <location>
        <begin position="286"/>
        <end position="298"/>
    </location>
</feature>
<dbReference type="Proteomes" id="UP001374535">
    <property type="component" value="Chromosome 6"/>
</dbReference>
<reference evidence="12 13" key="1">
    <citation type="journal article" date="2023" name="Life. Sci Alliance">
        <title>Evolutionary insights into 3D genome organization and epigenetic landscape of Vigna mungo.</title>
        <authorList>
            <person name="Junaid A."/>
            <person name="Singh B."/>
            <person name="Bhatia S."/>
        </authorList>
    </citation>
    <scope>NUCLEOTIDE SEQUENCE [LARGE SCALE GENOMIC DNA]</scope>
    <source>
        <strain evidence="12">Urdbean</strain>
    </source>
</reference>
<evidence type="ECO:0000256" key="11">
    <source>
        <dbReference type="SAM" id="MobiDB-lite"/>
    </source>
</evidence>
<evidence type="ECO:0000313" key="12">
    <source>
        <dbReference type="EMBL" id="WVZ05247.1"/>
    </source>
</evidence>
<feature type="region of interest" description="Disordered" evidence="11">
    <location>
        <begin position="423"/>
        <end position="450"/>
    </location>
</feature>
<accession>A0AAQ3N8Z8</accession>
<dbReference type="Pfam" id="PF15264">
    <property type="entry name" value="TSSC4"/>
    <property type="match status" value="1"/>
</dbReference>
<evidence type="ECO:0000313" key="13">
    <source>
        <dbReference type="Proteomes" id="UP001374535"/>
    </source>
</evidence>
<evidence type="ECO:0000256" key="1">
    <source>
        <dbReference type="ARBA" id="ARBA00004123"/>
    </source>
</evidence>
<comment type="function">
    <text evidence="10">Protein associated with the U5 snRNP, during its maturation and its post-splicing recycling and which is required for spliceosomal tri-snRNP complex assembly in the nucleus. Has a molecular sequestering activity and transiently hinders SNRNP200 binding sites for constitutive splicing factors that intervene later during the assembly of the spliceosome and splicing. Together with its molecular sequestering activity, may also function as a molecular adapter and placeholder, coordinating the assembly of the U5 snRNP and its association with the U4/U6 di-snRNP.</text>
</comment>
<sequence>MCEKHPKDFRVTPIIPSPFLPSHRLSLYKQISVYDLSHCNGMEDSFRVRVERAFGSLPIPSSSINSLWSLTEDEIDNARSKPTLQPQPYPFSTSRVQPEDLDDLEDDDGDEEEPPRGPSKPPDYDDEQWQIRSGIGQDCTLDYESYPVQATVEDTCSLHQIPFIVVVIICEEEDQYDKQAIGKEDSGDRVYMKDVKDDGVEISSSSVFPTSFRDFVRDPRANHLAARIRLKQDDEAAKKIDALHVSEKSTPDVGSGGDATNPRSILKSKDNSGESRPQKRVRFDPECDDKDNYDDDGHEEARDVRMKTSSMEEVPASDQLSKSQEFNSAVPDYIRNPSRYTRYTFDDSPSEMDDKSNKEAYMSFLSQLNKGTASQADDVLDDLPSVTFISKKKSGDSCMRDSEMVSKQKLDAGAVNRKSFPVGIAAGDSENSDVSAMEEDEQEAGDVKKSMQKFNRKYRKKTQEELEEPIV</sequence>
<name>A0AAQ3N8Z8_VIGMU</name>
<keyword evidence="6" id="KW-0747">Spliceosome</keyword>
<feature type="region of interest" description="Disordered" evidence="11">
    <location>
        <begin position="79"/>
        <end position="128"/>
    </location>
</feature>